<dbReference type="SUPFAM" id="SSF48403">
    <property type="entry name" value="Ankyrin repeat"/>
    <property type="match status" value="1"/>
</dbReference>
<evidence type="ECO:0000313" key="5">
    <source>
        <dbReference type="EMBL" id="CEN59410.1"/>
    </source>
</evidence>
<evidence type="ECO:0000256" key="2">
    <source>
        <dbReference type="ARBA" id="ARBA00023043"/>
    </source>
</evidence>
<organism evidence="5 6">
    <name type="scientific">Aspergillus calidoustus</name>
    <dbReference type="NCBI Taxonomy" id="454130"/>
    <lineage>
        <taxon>Eukaryota</taxon>
        <taxon>Fungi</taxon>
        <taxon>Dikarya</taxon>
        <taxon>Ascomycota</taxon>
        <taxon>Pezizomycotina</taxon>
        <taxon>Eurotiomycetes</taxon>
        <taxon>Eurotiomycetidae</taxon>
        <taxon>Eurotiales</taxon>
        <taxon>Aspergillaceae</taxon>
        <taxon>Aspergillus</taxon>
        <taxon>Aspergillus subgen. Nidulantes</taxon>
    </lineage>
</organism>
<reference evidence="6" key="1">
    <citation type="journal article" date="2016" name="Genome Announc.">
        <title>Draft genome sequences of fungus Aspergillus calidoustus.</title>
        <authorList>
            <person name="Horn F."/>
            <person name="Linde J."/>
            <person name="Mattern D.J."/>
            <person name="Walther G."/>
            <person name="Guthke R."/>
            <person name="Scherlach K."/>
            <person name="Martin K."/>
            <person name="Brakhage A.A."/>
            <person name="Petzke L."/>
            <person name="Valiante V."/>
        </authorList>
    </citation>
    <scope>NUCLEOTIDE SEQUENCE [LARGE SCALE GENOMIC DNA]</scope>
    <source>
        <strain evidence="6">SF006504</strain>
    </source>
</reference>
<gene>
    <name evidence="5" type="ORF">ASPCAL01860</name>
</gene>
<feature type="repeat" description="ANK" evidence="3">
    <location>
        <begin position="199"/>
        <end position="232"/>
    </location>
</feature>
<dbReference type="STRING" id="454130.A0A0U5CLR1"/>
<name>A0A0U5CLR1_ASPCI</name>
<dbReference type="PROSITE" id="PS50088">
    <property type="entry name" value="ANK_REPEAT"/>
    <property type="match status" value="3"/>
</dbReference>
<dbReference type="InterPro" id="IPR051165">
    <property type="entry name" value="Multifunctional_ANK_Repeat"/>
</dbReference>
<dbReference type="AlphaFoldDB" id="A0A0U5CLR1"/>
<dbReference type="PANTHER" id="PTHR24123">
    <property type="entry name" value="ANKYRIN REPEAT-CONTAINING"/>
    <property type="match status" value="1"/>
</dbReference>
<sequence>MQQTYKRSSLAMKFTPNSSQVMDPSLVVLSTLPPELVFGIADHLKKRTDINSLSQTSRQLHAIANPYLYRRAVLSDDLALNQTLWVSIQAINPNAVRHWIQAGINIDQGALEVTIWERSRLSDYFEPQKTAEGQRCVDSRLKVLRGIIEMLLEAGADVDAASGPYGGWTALHVAAWTGDNEIIELLLCAGADIRRIDFEGKTTLHKAAAGKANRGTVELLLQNGAAVDINSWDLTGKTPLHAAAGAGNESVALFLLENGANVNASGYMSGTPLHETVKTRFHFWDITLAWSCTVSRMMKILLDHGADVDAVDNNGMTALAIVLGASYEHGDIVRCLLANRASIDLTDAFGQRVRGLSRGQRTYRRAKQVQWGFESLKKHLGRFSSLEWAKKRRVGVGPAS</sequence>
<accession>A0A0U5CLR1</accession>
<proteinExistence type="predicted"/>
<dbReference type="OrthoDB" id="20872at2759"/>
<dbReference type="PRINTS" id="PR01415">
    <property type="entry name" value="ANKYRIN"/>
</dbReference>
<keyword evidence="1" id="KW-0677">Repeat</keyword>
<dbReference type="PANTHER" id="PTHR24123:SF33">
    <property type="entry name" value="PROTEIN HOS4"/>
    <property type="match status" value="1"/>
</dbReference>
<dbReference type="InterPro" id="IPR002110">
    <property type="entry name" value="Ankyrin_rpt"/>
</dbReference>
<evidence type="ECO:0000256" key="1">
    <source>
        <dbReference type="ARBA" id="ARBA00022737"/>
    </source>
</evidence>
<dbReference type="Proteomes" id="UP000054771">
    <property type="component" value="Unassembled WGS sequence"/>
</dbReference>
<evidence type="ECO:0000256" key="3">
    <source>
        <dbReference type="PROSITE-ProRule" id="PRU00023"/>
    </source>
</evidence>
<dbReference type="Gene3D" id="1.25.40.20">
    <property type="entry name" value="Ankyrin repeat-containing domain"/>
    <property type="match status" value="2"/>
</dbReference>
<evidence type="ECO:0000313" key="6">
    <source>
        <dbReference type="Proteomes" id="UP000054771"/>
    </source>
</evidence>
<dbReference type="PROSITE" id="PS50297">
    <property type="entry name" value="ANK_REP_REGION"/>
    <property type="match status" value="3"/>
</dbReference>
<keyword evidence="2 3" id="KW-0040">ANK repeat</keyword>
<dbReference type="InterPro" id="IPR001810">
    <property type="entry name" value="F-box_dom"/>
</dbReference>
<feature type="repeat" description="ANK" evidence="3">
    <location>
        <begin position="235"/>
        <end position="267"/>
    </location>
</feature>
<feature type="repeat" description="ANK" evidence="3">
    <location>
        <begin position="166"/>
        <end position="198"/>
    </location>
</feature>
<dbReference type="Pfam" id="PF12796">
    <property type="entry name" value="Ank_2"/>
    <property type="match status" value="1"/>
</dbReference>
<dbReference type="SMART" id="SM00248">
    <property type="entry name" value="ANK"/>
    <property type="match status" value="6"/>
</dbReference>
<dbReference type="EMBL" id="CDMC01000002">
    <property type="protein sequence ID" value="CEN59410.1"/>
    <property type="molecule type" value="Genomic_DNA"/>
</dbReference>
<evidence type="ECO:0000259" key="4">
    <source>
        <dbReference type="Pfam" id="PF12937"/>
    </source>
</evidence>
<dbReference type="Pfam" id="PF12937">
    <property type="entry name" value="F-box-like"/>
    <property type="match status" value="1"/>
</dbReference>
<dbReference type="Pfam" id="PF13637">
    <property type="entry name" value="Ank_4"/>
    <property type="match status" value="2"/>
</dbReference>
<feature type="domain" description="F-box" evidence="4">
    <location>
        <begin position="30"/>
        <end position="74"/>
    </location>
</feature>
<protein>
    <recommendedName>
        <fullName evidence="4">F-box domain-containing protein</fullName>
    </recommendedName>
</protein>
<keyword evidence="6" id="KW-1185">Reference proteome</keyword>
<dbReference type="InterPro" id="IPR036770">
    <property type="entry name" value="Ankyrin_rpt-contain_sf"/>
</dbReference>